<keyword evidence="1" id="KW-0472">Membrane</keyword>
<sequence length="92" mass="10741">MFIGKQTPYKINTVLDLYGIGSYSTAGKAIMLLLKLLMFAVPFYFAYSMFDDFEFSFLNILKFIGWFILAHFLLETLFFGFVTGFMIRKKTE</sequence>
<proteinExistence type="predicted"/>
<gene>
    <name evidence="2" type="ORF">MTP09_12810</name>
</gene>
<evidence type="ECO:0000313" key="3">
    <source>
        <dbReference type="Proteomes" id="UP000831460"/>
    </source>
</evidence>
<reference evidence="2 3" key="1">
    <citation type="submission" date="2022-03" db="EMBL/GenBank/DDBJ databases">
        <title>Chryseobacterium sp. isolated from particulate matters in swine house.</title>
        <authorList>
            <person name="Won M."/>
            <person name="Kim S.-J."/>
            <person name="Kwon S.-W."/>
        </authorList>
    </citation>
    <scope>NUCLEOTIDE SEQUENCE [LARGE SCALE GENOMIC DNA]</scope>
    <source>
        <strain evidence="2 3">SC2-2</strain>
    </source>
</reference>
<evidence type="ECO:0000256" key="1">
    <source>
        <dbReference type="SAM" id="Phobius"/>
    </source>
</evidence>
<keyword evidence="3" id="KW-1185">Reference proteome</keyword>
<keyword evidence="1" id="KW-0812">Transmembrane</keyword>
<accession>A0ABY4BSH5</accession>
<dbReference type="EMBL" id="CP094532">
    <property type="protein sequence ID" value="UOE40771.1"/>
    <property type="molecule type" value="Genomic_DNA"/>
</dbReference>
<name>A0ABY4BSH5_9FLAO</name>
<organism evidence="2 3">
    <name type="scientific">Chryseobacterium suipulveris</name>
    <dbReference type="NCBI Taxonomy" id="2929800"/>
    <lineage>
        <taxon>Bacteria</taxon>
        <taxon>Pseudomonadati</taxon>
        <taxon>Bacteroidota</taxon>
        <taxon>Flavobacteriia</taxon>
        <taxon>Flavobacteriales</taxon>
        <taxon>Weeksellaceae</taxon>
        <taxon>Chryseobacterium group</taxon>
        <taxon>Chryseobacterium</taxon>
    </lineage>
</organism>
<protein>
    <submittedName>
        <fullName evidence="2">Uncharacterized protein</fullName>
    </submittedName>
</protein>
<evidence type="ECO:0000313" key="2">
    <source>
        <dbReference type="EMBL" id="UOE40771.1"/>
    </source>
</evidence>
<dbReference type="RefSeq" id="WP_243548740.1">
    <property type="nucleotide sequence ID" value="NZ_CP094532.1"/>
</dbReference>
<dbReference type="Proteomes" id="UP000831460">
    <property type="component" value="Chromosome"/>
</dbReference>
<feature type="transmembrane region" description="Helical" evidence="1">
    <location>
        <begin position="63"/>
        <end position="87"/>
    </location>
</feature>
<keyword evidence="1" id="KW-1133">Transmembrane helix</keyword>
<feature type="transmembrane region" description="Helical" evidence="1">
    <location>
        <begin position="29"/>
        <end position="47"/>
    </location>
</feature>